<name>A0AAW9S979_9BACT</name>
<dbReference type="Pfam" id="PF13641">
    <property type="entry name" value="Glyco_tranf_2_3"/>
    <property type="match status" value="1"/>
</dbReference>
<comment type="caution">
    <text evidence="10">The sequence shown here is derived from an EMBL/GenBank/DDBJ whole genome shotgun (WGS) entry which is preliminary data.</text>
</comment>
<evidence type="ECO:0000313" key="10">
    <source>
        <dbReference type="EMBL" id="MEN7547466.1"/>
    </source>
</evidence>
<keyword evidence="3" id="KW-0808">Transferase</keyword>
<evidence type="ECO:0000256" key="5">
    <source>
        <dbReference type="ARBA" id="ARBA00022989"/>
    </source>
</evidence>
<dbReference type="FunFam" id="3.90.550.10:FF:000057">
    <property type="entry name" value="Glycosyltransferase-like protein, family 2"/>
    <property type="match status" value="1"/>
</dbReference>
<feature type="transmembrane region" description="Helical" evidence="9">
    <location>
        <begin position="471"/>
        <end position="489"/>
    </location>
</feature>
<dbReference type="GO" id="GO:0071555">
    <property type="term" value="P:cell wall organization"/>
    <property type="evidence" value="ECO:0007669"/>
    <property type="project" value="UniProtKB-KW"/>
</dbReference>
<dbReference type="EMBL" id="JBDKWZ010000003">
    <property type="protein sequence ID" value="MEN7547466.1"/>
    <property type="molecule type" value="Genomic_DNA"/>
</dbReference>
<feature type="transmembrane region" description="Helical" evidence="9">
    <location>
        <begin position="6"/>
        <end position="29"/>
    </location>
</feature>
<dbReference type="Proteomes" id="UP001403385">
    <property type="component" value="Unassembled WGS sequence"/>
</dbReference>
<feature type="transmembrane region" description="Helical" evidence="9">
    <location>
        <begin position="389"/>
        <end position="412"/>
    </location>
</feature>
<reference evidence="10 11" key="1">
    <citation type="submission" date="2024-04" db="EMBL/GenBank/DDBJ databases">
        <title>Novel genus in family Flammeovirgaceae.</title>
        <authorList>
            <person name="Nguyen T.H."/>
            <person name="Vuong T.Q."/>
            <person name="Le H."/>
            <person name="Kim S.-G."/>
        </authorList>
    </citation>
    <scope>NUCLEOTIDE SEQUENCE [LARGE SCALE GENOMIC DNA]</scope>
    <source>
        <strain evidence="10 11">JCM 23209</strain>
    </source>
</reference>
<comment type="subcellular location">
    <subcellularLocation>
        <location evidence="1">Golgi apparatus membrane</location>
        <topology evidence="1">Multi-pass membrane protein</topology>
    </subcellularLocation>
</comment>
<keyword evidence="7 9" id="KW-0472">Membrane</keyword>
<keyword evidence="8" id="KW-0961">Cell wall biogenesis/degradation</keyword>
<dbReference type="SUPFAM" id="SSF53448">
    <property type="entry name" value="Nucleotide-diphospho-sugar transferases"/>
    <property type="match status" value="1"/>
</dbReference>
<evidence type="ECO:0000256" key="7">
    <source>
        <dbReference type="ARBA" id="ARBA00023136"/>
    </source>
</evidence>
<keyword evidence="2" id="KW-0328">Glycosyltransferase</keyword>
<sequence>MDDFQILMIVYCILVIYIVSLSFIFFFSLSQLHLVLYYQKALRKKKKEQVVPTLKVWPWVTVQLPVYNELYVVERLLEAVADFDYPTERLEVQVLDDSEDQTVEIIAEKVKALQEQGFNIQHIRRKERVGFKAGALNYGLDCCKGEFIAIFDADFLPEKDFLRKTIPHFTQDNIGVVQTRWGHVNKDYSLLTSLQAFGLDAHFTIEQGGRSAARSFINFNGTAGVWRKSCITSSGGWQYDTLTEDLDLSYRAQLCGWKFVYLEDVVAPAELPVLMPAIKSQQFRWNKGAAESARKNLGQVLKAHLGLSNKIHATFHLLNSSVFVFLLIAALLSIPILFVKQHYPEVQWVINLGGVFLLGFFSITYFYWVASKRLVPTKTTWYFLKHFPLFLMVSMGLSLHNAIAVLEGLLGFKSPFIRTPKFNITSVKDQWKGNIYVKPKLSILNVLEGLLGIYFLGGIVTGIYLKDLGFLLFHGMLALGFALVFYYSLKATLRRA</sequence>
<evidence type="ECO:0000256" key="3">
    <source>
        <dbReference type="ARBA" id="ARBA00022679"/>
    </source>
</evidence>
<dbReference type="RefSeq" id="WP_346820254.1">
    <property type="nucleotide sequence ID" value="NZ_JBDKWZ010000003.1"/>
</dbReference>
<feature type="transmembrane region" description="Helical" evidence="9">
    <location>
        <begin position="317"/>
        <end position="339"/>
    </location>
</feature>
<feature type="transmembrane region" description="Helical" evidence="9">
    <location>
        <begin position="348"/>
        <end position="369"/>
    </location>
</feature>
<evidence type="ECO:0000313" key="11">
    <source>
        <dbReference type="Proteomes" id="UP001403385"/>
    </source>
</evidence>
<dbReference type="PANTHER" id="PTHR32044:SF80">
    <property type="entry name" value="XYLOGLUCAN GLYCOSYLTRANSFERASE 2-RELATED"/>
    <property type="match status" value="1"/>
</dbReference>
<proteinExistence type="predicted"/>
<gene>
    <name evidence="10" type="ORF">AAG747_06085</name>
</gene>
<dbReference type="GO" id="GO:0016757">
    <property type="term" value="F:glycosyltransferase activity"/>
    <property type="evidence" value="ECO:0007669"/>
    <property type="project" value="UniProtKB-KW"/>
</dbReference>
<dbReference type="InterPro" id="IPR029044">
    <property type="entry name" value="Nucleotide-diphossugar_trans"/>
</dbReference>
<evidence type="ECO:0000256" key="2">
    <source>
        <dbReference type="ARBA" id="ARBA00022676"/>
    </source>
</evidence>
<evidence type="ECO:0000256" key="8">
    <source>
        <dbReference type="ARBA" id="ARBA00023316"/>
    </source>
</evidence>
<dbReference type="Gene3D" id="3.90.550.10">
    <property type="entry name" value="Spore Coat Polysaccharide Biosynthesis Protein SpsA, Chain A"/>
    <property type="match status" value="1"/>
</dbReference>
<organism evidence="10 11">
    <name type="scientific">Rapidithrix thailandica</name>
    <dbReference type="NCBI Taxonomy" id="413964"/>
    <lineage>
        <taxon>Bacteria</taxon>
        <taxon>Pseudomonadati</taxon>
        <taxon>Bacteroidota</taxon>
        <taxon>Cytophagia</taxon>
        <taxon>Cytophagales</taxon>
        <taxon>Flammeovirgaceae</taxon>
        <taxon>Rapidithrix</taxon>
    </lineage>
</organism>
<protein>
    <submittedName>
        <fullName evidence="10">Cellulose synthase family protein</fullName>
    </submittedName>
</protein>
<accession>A0AAW9S979</accession>
<evidence type="ECO:0000256" key="6">
    <source>
        <dbReference type="ARBA" id="ARBA00023034"/>
    </source>
</evidence>
<keyword evidence="5 9" id="KW-1133">Transmembrane helix</keyword>
<feature type="transmembrane region" description="Helical" evidence="9">
    <location>
        <begin position="441"/>
        <end position="465"/>
    </location>
</feature>
<evidence type="ECO:0000256" key="1">
    <source>
        <dbReference type="ARBA" id="ARBA00004653"/>
    </source>
</evidence>
<keyword evidence="11" id="KW-1185">Reference proteome</keyword>
<dbReference type="AlphaFoldDB" id="A0AAW9S979"/>
<dbReference type="PANTHER" id="PTHR32044">
    <property type="entry name" value="GLUCOMANNAN 4-BETA-MANNOSYLTRANSFERASE 9"/>
    <property type="match status" value="1"/>
</dbReference>
<evidence type="ECO:0000256" key="4">
    <source>
        <dbReference type="ARBA" id="ARBA00022692"/>
    </source>
</evidence>
<evidence type="ECO:0000256" key="9">
    <source>
        <dbReference type="SAM" id="Phobius"/>
    </source>
</evidence>
<keyword evidence="4 9" id="KW-0812">Transmembrane</keyword>
<dbReference type="CDD" id="cd06437">
    <property type="entry name" value="CESA_CaSu_A2"/>
    <property type="match status" value="1"/>
</dbReference>
<keyword evidence="6" id="KW-0333">Golgi apparatus</keyword>